<gene>
    <name evidence="1" type="ORF">BDN72DRAFT_848733</name>
</gene>
<reference evidence="1 2" key="1">
    <citation type="journal article" date="2019" name="Nat. Ecol. Evol.">
        <title>Megaphylogeny resolves global patterns of mushroom evolution.</title>
        <authorList>
            <person name="Varga T."/>
            <person name="Krizsan K."/>
            <person name="Foldi C."/>
            <person name="Dima B."/>
            <person name="Sanchez-Garcia M."/>
            <person name="Sanchez-Ramirez S."/>
            <person name="Szollosi G.J."/>
            <person name="Szarkandi J.G."/>
            <person name="Papp V."/>
            <person name="Albert L."/>
            <person name="Andreopoulos W."/>
            <person name="Angelini C."/>
            <person name="Antonin V."/>
            <person name="Barry K.W."/>
            <person name="Bougher N.L."/>
            <person name="Buchanan P."/>
            <person name="Buyck B."/>
            <person name="Bense V."/>
            <person name="Catcheside P."/>
            <person name="Chovatia M."/>
            <person name="Cooper J."/>
            <person name="Damon W."/>
            <person name="Desjardin D."/>
            <person name="Finy P."/>
            <person name="Geml J."/>
            <person name="Haridas S."/>
            <person name="Hughes K."/>
            <person name="Justo A."/>
            <person name="Karasinski D."/>
            <person name="Kautmanova I."/>
            <person name="Kiss B."/>
            <person name="Kocsube S."/>
            <person name="Kotiranta H."/>
            <person name="LaButti K.M."/>
            <person name="Lechner B.E."/>
            <person name="Liimatainen K."/>
            <person name="Lipzen A."/>
            <person name="Lukacs Z."/>
            <person name="Mihaltcheva S."/>
            <person name="Morgado L.N."/>
            <person name="Niskanen T."/>
            <person name="Noordeloos M.E."/>
            <person name="Ohm R.A."/>
            <person name="Ortiz-Santana B."/>
            <person name="Ovrebo C."/>
            <person name="Racz N."/>
            <person name="Riley R."/>
            <person name="Savchenko A."/>
            <person name="Shiryaev A."/>
            <person name="Soop K."/>
            <person name="Spirin V."/>
            <person name="Szebenyi C."/>
            <person name="Tomsovsky M."/>
            <person name="Tulloss R.E."/>
            <person name="Uehling J."/>
            <person name="Grigoriev I.V."/>
            <person name="Vagvolgyi C."/>
            <person name="Papp T."/>
            <person name="Martin F.M."/>
            <person name="Miettinen O."/>
            <person name="Hibbett D.S."/>
            <person name="Nagy L.G."/>
        </authorList>
    </citation>
    <scope>NUCLEOTIDE SEQUENCE [LARGE SCALE GENOMIC DNA]</scope>
    <source>
        <strain evidence="1 2">NL-1719</strain>
    </source>
</reference>
<accession>A0ACD3A961</accession>
<sequence>MSAATWQAFQGSRVGGGFDYTAHLTGSKGTMNSSLPSTTLFRPADLPQKSRIAQGKAPQLLPNCQLRPPISASTGGMAEPSQRTMIMGTSCAINITVTSTSSGAMSVDPPYAIRHHSEPNLPSTSTSSTFTLARSQSVYHVPIPYEYEDMPADPPTHGLLRDPSPSQRRTPSPAPTEIVLDLNPTIEEIDASLQSQGVKVRDFAYGPPRRERIPEFFHPIYALSEYEYRLNLCPRTVPVPGKTLRRLLDIKWVTQEEAEERWSAMDWEQLSKYDSMPSYPYVLPKTPIPIPNRHERQEIVKPLIRQQKDIADSYVEEIKFQAHLCQEQEEIAMSQELFRKRIQEEEPQIRETANRSPRKRTLHQTSSLSSLAESSSQPEAHKRLRLSPPPNPYSHSQPLPGSSSFTIDYPTTIPQKQFPAPLSSYDPKLYPHAHSQYPQYTAPVTEEVTTPIDTPSTPAFIRSDTPPLDEVEDQLPLNPSISQPQSSQQRRGLGRTLNRTETFSQL</sequence>
<evidence type="ECO:0000313" key="2">
    <source>
        <dbReference type="Proteomes" id="UP000308600"/>
    </source>
</evidence>
<keyword evidence="2" id="KW-1185">Reference proteome</keyword>
<dbReference type="EMBL" id="ML208584">
    <property type="protein sequence ID" value="TFK62403.1"/>
    <property type="molecule type" value="Genomic_DNA"/>
</dbReference>
<name>A0ACD3A961_9AGAR</name>
<evidence type="ECO:0000313" key="1">
    <source>
        <dbReference type="EMBL" id="TFK62403.1"/>
    </source>
</evidence>
<protein>
    <submittedName>
        <fullName evidence="1">Uncharacterized protein</fullName>
    </submittedName>
</protein>
<dbReference type="Proteomes" id="UP000308600">
    <property type="component" value="Unassembled WGS sequence"/>
</dbReference>
<organism evidence="1 2">
    <name type="scientific">Pluteus cervinus</name>
    <dbReference type="NCBI Taxonomy" id="181527"/>
    <lineage>
        <taxon>Eukaryota</taxon>
        <taxon>Fungi</taxon>
        <taxon>Dikarya</taxon>
        <taxon>Basidiomycota</taxon>
        <taxon>Agaricomycotina</taxon>
        <taxon>Agaricomycetes</taxon>
        <taxon>Agaricomycetidae</taxon>
        <taxon>Agaricales</taxon>
        <taxon>Pluteineae</taxon>
        <taxon>Pluteaceae</taxon>
        <taxon>Pluteus</taxon>
    </lineage>
</organism>
<proteinExistence type="predicted"/>